<dbReference type="Pfam" id="PF00149">
    <property type="entry name" value="Metallophos"/>
    <property type="match status" value="1"/>
</dbReference>
<dbReference type="InterPro" id="IPR051918">
    <property type="entry name" value="STPP_CPPED1"/>
</dbReference>
<dbReference type="InterPro" id="IPR004843">
    <property type="entry name" value="Calcineurin-like_PHP"/>
</dbReference>
<name>A0ABX8TQ92_9CAUL</name>
<feature type="domain" description="Calcineurin-like phosphoesterase" evidence="2">
    <location>
        <begin position="29"/>
        <end position="279"/>
    </location>
</feature>
<feature type="signal peptide" evidence="1">
    <location>
        <begin position="1"/>
        <end position="23"/>
    </location>
</feature>
<sequence length="392" mass="42737">MLRWLQIAAATAAVALSVGIANADAQDFTIAVVPDTQNYSDVTLPQPRGEATFIQQMQYLADQKDQKNIAFVSFVGDLIQHGDGQFRIAPKDGAPGPHTVMDTRGEWDIANRAVSILGRSGVPFGMVPGNHDYDNYSWWSEDGGPGASRPLSGGRAWNLYFGPASRHFAGKAWYGGASDNGLNSFQTFQGDGRTFLHLSLEMDPPVSALNWAQTVLDAHPGLPVIVTTHEWLAPSKTGETKRGDSTANLFAGTDHLSPDQVWDRFIRKNPMIFMVLSGHAYLPAVDGVSLGENLRIDTNDAGHPVYQVLQDYQANTVGPDGQAGSANGGGGWLRFITFDTARRKMHFHTYSPLLDRYAGQDEEATFGVPAHYSDFELDFPPQLVEGQRTSGR</sequence>
<gene>
    <name evidence="3" type="ORF">KWG56_16560</name>
</gene>
<keyword evidence="4" id="KW-1185">Reference proteome</keyword>
<dbReference type="EMBL" id="CP080034">
    <property type="protein sequence ID" value="QYC12315.1"/>
    <property type="molecule type" value="Genomic_DNA"/>
</dbReference>
<evidence type="ECO:0000313" key="3">
    <source>
        <dbReference type="EMBL" id="QYC12315.1"/>
    </source>
</evidence>
<dbReference type="Proteomes" id="UP000824334">
    <property type="component" value="Chromosome"/>
</dbReference>
<dbReference type="PANTHER" id="PTHR43143">
    <property type="entry name" value="METALLOPHOSPHOESTERASE, CALCINEURIN SUPERFAMILY"/>
    <property type="match status" value="1"/>
</dbReference>
<keyword evidence="1" id="KW-0732">Signal</keyword>
<evidence type="ECO:0000313" key="4">
    <source>
        <dbReference type="Proteomes" id="UP000824334"/>
    </source>
</evidence>
<evidence type="ECO:0000256" key="1">
    <source>
        <dbReference type="SAM" id="SignalP"/>
    </source>
</evidence>
<accession>A0ABX8TQ92</accession>
<evidence type="ECO:0000259" key="2">
    <source>
        <dbReference type="Pfam" id="PF00149"/>
    </source>
</evidence>
<reference evidence="3 4" key="1">
    <citation type="submission" date="2021-07" db="EMBL/GenBank/DDBJ databases">
        <title>Isolation and characterization of bacteria from a gold mining with a capacity of golden bioaccumulation.</title>
        <authorList>
            <person name="Yang X.J."/>
        </authorList>
    </citation>
    <scope>NUCLEOTIDE SEQUENCE [LARGE SCALE GENOMIC DNA]</scope>
    <source>
        <strain evidence="3 4">Au29</strain>
    </source>
</reference>
<organism evidence="3 4">
    <name type="scientific">Brevundimonas nasdae</name>
    <dbReference type="NCBI Taxonomy" id="172043"/>
    <lineage>
        <taxon>Bacteria</taxon>
        <taxon>Pseudomonadati</taxon>
        <taxon>Pseudomonadota</taxon>
        <taxon>Alphaproteobacteria</taxon>
        <taxon>Caulobacterales</taxon>
        <taxon>Caulobacteraceae</taxon>
        <taxon>Brevundimonas</taxon>
    </lineage>
</organism>
<dbReference type="PANTHER" id="PTHR43143:SF5">
    <property type="entry name" value="SECRETED PROTEIN"/>
    <property type="match status" value="1"/>
</dbReference>
<proteinExistence type="predicted"/>
<feature type="chain" id="PRO_5045934430" evidence="1">
    <location>
        <begin position="24"/>
        <end position="392"/>
    </location>
</feature>
<protein>
    <submittedName>
        <fullName evidence="3">Metallophosphoesterase</fullName>
    </submittedName>
</protein>